<feature type="transmembrane region" description="Helical" evidence="2">
    <location>
        <begin position="287"/>
        <end position="310"/>
    </location>
</feature>
<dbReference type="RefSeq" id="WP_170196473.1">
    <property type="nucleotide sequence ID" value="NZ_JABBNB010000029.1"/>
</dbReference>
<keyword evidence="2" id="KW-0812">Transmembrane</keyword>
<sequence length="461" mass="47052">MTTPGTGRHRAPQEPSAPAGDSHSHSHGHSHGLGSGPAPLSRAARWVVIVALGAIGIGVVAGVALLWPSGAAHPIPIQFRSADGGPIRTVNATVVSQTRADCQSQLVGVTVDADSVPITPVAGGPCIDSTVRLTSGDDAGKLVLLAIPTNKAQSGTGPDTPKPDPSTADLPQPGQPTLHVDDKIRLSVSSSYDGLARYSFYDFARGTSLLVWGILFALAVILVAAWRGLRSVIGLAFAFAVLGVFTLPAILDGHSPVAVAIVSSALILFVVLYLAHGISMRTSSALLGTMVSLGLAGLLSQVAITTTNITGLSSDQAMNLQLYQGSISVSGLLLAGFIIGTLGVLNDVTITQASAAFELAAAGDHSRISAFRAAMRIGRDHIASTVYTLVFAYAGSALPLLLLFSVAAQPFGSLLTTDQVAIELVRAFVGGIAIALSVPLTTAIAVALVRLPSAEAARPAS</sequence>
<protein>
    <submittedName>
        <fullName evidence="3">YibE/F family protein</fullName>
    </submittedName>
</protein>
<feature type="transmembrane region" description="Helical" evidence="2">
    <location>
        <begin position="427"/>
        <end position="449"/>
    </location>
</feature>
<accession>A0A848KZ38</accession>
<evidence type="ECO:0000313" key="3">
    <source>
        <dbReference type="EMBL" id="NMO03970.1"/>
    </source>
</evidence>
<feature type="region of interest" description="Disordered" evidence="1">
    <location>
        <begin position="151"/>
        <end position="177"/>
    </location>
</feature>
<evidence type="ECO:0000256" key="1">
    <source>
        <dbReference type="SAM" id="MobiDB-lite"/>
    </source>
</evidence>
<keyword evidence="4" id="KW-1185">Reference proteome</keyword>
<feature type="region of interest" description="Disordered" evidence="1">
    <location>
        <begin position="1"/>
        <end position="37"/>
    </location>
</feature>
<comment type="caution">
    <text evidence="3">The sequence shown here is derived from an EMBL/GenBank/DDBJ whole genome shotgun (WGS) entry which is preliminary data.</text>
</comment>
<feature type="transmembrane region" description="Helical" evidence="2">
    <location>
        <begin position="233"/>
        <end position="251"/>
    </location>
</feature>
<name>A0A848KZ38_9ACTN</name>
<feature type="transmembrane region" description="Helical" evidence="2">
    <location>
        <begin position="46"/>
        <end position="67"/>
    </location>
</feature>
<reference evidence="3 4" key="1">
    <citation type="submission" date="2020-04" db="EMBL/GenBank/DDBJ databases">
        <title>Gordonia sp. nov. TBRC 11910.</title>
        <authorList>
            <person name="Suriyachadkun C."/>
        </authorList>
    </citation>
    <scope>NUCLEOTIDE SEQUENCE [LARGE SCALE GENOMIC DNA]</scope>
    <source>
        <strain evidence="3 4">TBRC 11910</strain>
    </source>
</reference>
<dbReference type="AlphaFoldDB" id="A0A848KZ38"/>
<feature type="transmembrane region" description="Helical" evidence="2">
    <location>
        <begin position="385"/>
        <end position="407"/>
    </location>
</feature>
<feature type="transmembrane region" description="Helical" evidence="2">
    <location>
        <begin position="322"/>
        <end position="345"/>
    </location>
</feature>
<feature type="transmembrane region" description="Helical" evidence="2">
    <location>
        <begin position="257"/>
        <end position="275"/>
    </location>
</feature>
<organism evidence="3 4">
    <name type="scientific">Gordonia asplenii</name>
    <dbReference type="NCBI Taxonomy" id="2725283"/>
    <lineage>
        <taxon>Bacteria</taxon>
        <taxon>Bacillati</taxon>
        <taxon>Actinomycetota</taxon>
        <taxon>Actinomycetes</taxon>
        <taxon>Mycobacteriales</taxon>
        <taxon>Gordoniaceae</taxon>
        <taxon>Gordonia</taxon>
    </lineage>
</organism>
<dbReference type="PANTHER" id="PTHR41771:SF1">
    <property type="entry name" value="MEMBRANE PROTEIN"/>
    <property type="match status" value="1"/>
</dbReference>
<keyword evidence="2" id="KW-0472">Membrane</keyword>
<dbReference type="InterPro" id="IPR012507">
    <property type="entry name" value="YibE_F"/>
</dbReference>
<feature type="transmembrane region" description="Helical" evidence="2">
    <location>
        <begin position="209"/>
        <end position="226"/>
    </location>
</feature>
<evidence type="ECO:0000256" key="2">
    <source>
        <dbReference type="SAM" id="Phobius"/>
    </source>
</evidence>
<dbReference type="Pfam" id="PF07907">
    <property type="entry name" value="YibE_F"/>
    <property type="match status" value="1"/>
</dbReference>
<gene>
    <name evidence="3" type="ORF">HH308_22400</name>
</gene>
<dbReference type="Proteomes" id="UP000550729">
    <property type="component" value="Unassembled WGS sequence"/>
</dbReference>
<dbReference type="PANTHER" id="PTHR41771">
    <property type="entry name" value="MEMBRANE PROTEIN-RELATED"/>
    <property type="match status" value="1"/>
</dbReference>
<proteinExistence type="predicted"/>
<keyword evidence="2" id="KW-1133">Transmembrane helix</keyword>
<evidence type="ECO:0000313" key="4">
    <source>
        <dbReference type="Proteomes" id="UP000550729"/>
    </source>
</evidence>
<dbReference type="EMBL" id="JABBNB010000029">
    <property type="protein sequence ID" value="NMO03970.1"/>
    <property type="molecule type" value="Genomic_DNA"/>
</dbReference>